<keyword evidence="2" id="KW-1185">Reference proteome</keyword>
<dbReference type="Proteomes" id="UP000289220">
    <property type="component" value="Unassembled WGS sequence"/>
</dbReference>
<name>A0A7Z8Y4R4_9CAUL</name>
<proteinExistence type="predicted"/>
<evidence type="ECO:0000313" key="2">
    <source>
        <dbReference type="Proteomes" id="UP000289220"/>
    </source>
</evidence>
<gene>
    <name evidence="1" type="ORF">BREV_BREV_02329</name>
</gene>
<reference evidence="1 2" key="1">
    <citation type="submission" date="2018-11" db="EMBL/GenBank/DDBJ databases">
        <authorList>
            <person name="Peiro R."/>
            <person name="Begona"/>
            <person name="Cbmso G."/>
            <person name="Lopez M."/>
            <person name="Gonzalez S."/>
            <person name="Sacristan E."/>
            <person name="Castillo E."/>
        </authorList>
    </citation>
    <scope>NUCLEOTIDE SEQUENCE [LARGE SCALE GENOMIC DNA]</scope>
    <source>
        <strain evidence="1">Brev_genome</strain>
    </source>
</reference>
<dbReference type="AlphaFoldDB" id="A0A7Z8Y4R4"/>
<comment type="caution">
    <text evidence="1">The sequence shown here is derived from an EMBL/GenBank/DDBJ whole genome shotgun (WGS) entry which is preliminary data.</text>
</comment>
<protein>
    <submittedName>
        <fullName evidence="1">Uncharacterized protein</fullName>
    </submittedName>
</protein>
<dbReference type="EMBL" id="UXHF01000050">
    <property type="protein sequence ID" value="VDC50901.1"/>
    <property type="molecule type" value="Genomic_DNA"/>
</dbReference>
<sequence length="61" mass="6816">MGVPMPMMMVVMAMRRVMAVIIMIVPMIGMVVFERDVHGFAYTLFAPTAKLVLDNALNVIM</sequence>
<accession>A0A7Z8Y4R4</accession>
<organism evidence="1 2">
    <name type="scientific">Brevundimonas mediterranea</name>
    <dbReference type="NCBI Taxonomy" id="74329"/>
    <lineage>
        <taxon>Bacteria</taxon>
        <taxon>Pseudomonadati</taxon>
        <taxon>Pseudomonadota</taxon>
        <taxon>Alphaproteobacteria</taxon>
        <taxon>Caulobacterales</taxon>
        <taxon>Caulobacteraceae</taxon>
        <taxon>Brevundimonas</taxon>
    </lineage>
</organism>
<evidence type="ECO:0000313" key="1">
    <source>
        <dbReference type="EMBL" id="VDC50901.1"/>
    </source>
</evidence>